<dbReference type="Gene3D" id="3.40.50.970">
    <property type="match status" value="1"/>
</dbReference>
<evidence type="ECO:0000256" key="2">
    <source>
        <dbReference type="ARBA" id="ARBA00007131"/>
    </source>
</evidence>
<dbReference type="InterPro" id="IPR005474">
    <property type="entry name" value="Transketolase_N"/>
</dbReference>
<gene>
    <name evidence="5" type="ORF">UW22_C0001G0065</name>
</gene>
<feature type="domain" description="Transketolase N-terminal" evidence="4">
    <location>
        <begin position="23"/>
        <end position="261"/>
    </location>
</feature>
<accession>A0A0G1JUM9</accession>
<reference evidence="5 6" key="1">
    <citation type="journal article" date="2015" name="Nature">
        <title>rRNA introns, odd ribosomes, and small enigmatic genomes across a large radiation of phyla.</title>
        <authorList>
            <person name="Brown C.T."/>
            <person name="Hug L.A."/>
            <person name="Thomas B.C."/>
            <person name="Sharon I."/>
            <person name="Castelle C.J."/>
            <person name="Singh A."/>
            <person name="Wilkins M.J."/>
            <person name="Williams K.H."/>
            <person name="Banfield J.F."/>
        </authorList>
    </citation>
    <scope>NUCLEOTIDE SEQUENCE [LARGE SCALE GENOMIC DNA]</scope>
</reference>
<dbReference type="PANTHER" id="PTHR47514">
    <property type="entry name" value="TRANSKETOLASE N-TERMINAL SECTION-RELATED"/>
    <property type="match status" value="1"/>
</dbReference>
<dbReference type="PATRIC" id="fig|1618447.3.peg.64"/>
<name>A0A0G1JUM9_9BACT</name>
<dbReference type="InterPro" id="IPR029061">
    <property type="entry name" value="THDP-binding"/>
</dbReference>
<keyword evidence="3" id="KW-0786">Thiamine pyrophosphate</keyword>
<evidence type="ECO:0000256" key="3">
    <source>
        <dbReference type="ARBA" id="ARBA00023052"/>
    </source>
</evidence>
<organism evidence="5 6">
    <name type="scientific">Candidatus Gottesmanbacteria bacterium GW2011_GWB1_44_11c</name>
    <dbReference type="NCBI Taxonomy" id="1618447"/>
    <lineage>
        <taxon>Bacteria</taxon>
        <taxon>Candidatus Gottesmaniibacteriota</taxon>
    </lineage>
</organism>
<protein>
    <recommendedName>
        <fullName evidence="4">Transketolase N-terminal domain-containing protein</fullName>
    </recommendedName>
</protein>
<dbReference type="Pfam" id="PF00456">
    <property type="entry name" value="Transketolase_N"/>
    <property type="match status" value="1"/>
</dbReference>
<sequence>MSIGQLKKIAIEIRKQILMMSFRAQSAHTGGALSCVEILVALYFRVMRVFPKDPSNDNRDRLIFSKAHDAKALYAVLSQRGFFDRRVLDGYEMDSGLLAGHSTRNVSFGIEASAGSLGHGLAMAAGVALAGKQRRKQWKVYAILSDGECDEGSTWEAVLFARQHKLDNLIAVVDYNKLQGFGYTKNVLDLEPFAEKWEAFGWEAREVDGHNFTQLVDAFTSVPFTKGNPSVIIAHTIKGRGGVAKHVNQISSQYKPPTEDEYKEVMEILDRGS</sequence>
<comment type="caution">
    <text evidence="5">The sequence shown here is derived from an EMBL/GenBank/DDBJ whole genome shotgun (WGS) entry which is preliminary data.</text>
</comment>
<comment type="similarity">
    <text evidence="2">Belongs to the transketolase family.</text>
</comment>
<dbReference type="Proteomes" id="UP000034617">
    <property type="component" value="Unassembled WGS sequence"/>
</dbReference>
<dbReference type="SUPFAM" id="SSF52518">
    <property type="entry name" value="Thiamin diphosphate-binding fold (THDP-binding)"/>
    <property type="match status" value="1"/>
</dbReference>
<dbReference type="CDD" id="cd02012">
    <property type="entry name" value="TPP_TK"/>
    <property type="match status" value="1"/>
</dbReference>
<dbReference type="AlphaFoldDB" id="A0A0G1JUM9"/>
<evidence type="ECO:0000313" key="5">
    <source>
        <dbReference type="EMBL" id="KKT39154.1"/>
    </source>
</evidence>
<proteinExistence type="inferred from homology"/>
<dbReference type="PANTHER" id="PTHR47514:SF1">
    <property type="entry name" value="TRANSKETOLASE N-TERMINAL SECTION-RELATED"/>
    <property type="match status" value="1"/>
</dbReference>
<comment type="cofactor">
    <cofactor evidence="1">
        <name>thiamine diphosphate</name>
        <dbReference type="ChEBI" id="CHEBI:58937"/>
    </cofactor>
</comment>
<dbReference type="PROSITE" id="PS51257">
    <property type="entry name" value="PROKAR_LIPOPROTEIN"/>
    <property type="match status" value="1"/>
</dbReference>
<dbReference type="EMBL" id="LCHM01000001">
    <property type="protein sequence ID" value="KKT39154.1"/>
    <property type="molecule type" value="Genomic_DNA"/>
</dbReference>
<evidence type="ECO:0000259" key="4">
    <source>
        <dbReference type="Pfam" id="PF00456"/>
    </source>
</evidence>
<evidence type="ECO:0000256" key="1">
    <source>
        <dbReference type="ARBA" id="ARBA00001964"/>
    </source>
</evidence>
<evidence type="ECO:0000313" key="6">
    <source>
        <dbReference type="Proteomes" id="UP000034617"/>
    </source>
</evidence>